<dbReference type="PRINTS" id="PR00823">
    <property type="entry name" value="PANCLIPASE"/>
</dbReference>
<sequence length="634" mass="68435">MSWAWRVAAVTAVVVVAAVGQDEGGGETSGGFLSGVMSGLSTLPYLGNVLRASVHPLYQPLVGPLQPSSVIREDAQEGGDSGEEHCFGELGCLALPDAFFHAVHRPINLPPYRREEVGVVFTVHAREDPQGTPVPAMHVEGVLNSSFSARRPTKVIIHGFLDHTGVTWMLDMVRALLAAQDLNVVTVDWSGGSQALYSQATANTRLVALEVAHLIHFLQDKAALEPRHVHIIGHSLGSHTAGYVGERVLGLGRITGLDPAEPFFQFMPPAVRLDPSDALLVDVIHTDADSIFNFGAGFGMRQPVGHIDFYPNDGRSQPGCDSLARVPLTALTDGLSLLEGLDAAQKEFVACHHNRAAKLFTDSILSRCPYTAFHCASYTHYLKGKCVSCGSEGSRCARLGLPADRWRGTNNTKQVSLYLSTGQGPHYCLYHYLVRVAVADPGGVGGSAHGRLRVSLITEDGDIKDFDLSKERPLVLQRGQSYSFFLDHSEDLSSATEALVHWRYETDLFNPLSYCVLFCDTSLAITRLTLASVDTVAKEKQERKIVATKGKSAKNEEDEDEVEEVVVMCHKQGRSVVIVESEAMVKVVASPLCPPANLSTLTADATTTTSAFTYPMELVTAGLQSLSSVLSAMT</sequence>
<feature type="signal peptide" evidence="6">
    <location>
        <begin position="1"/>
        <end position="20"/>
    </location>
</feature>
<comment type="caution">
    <text evidence="8">The sequence shown here is derived from an EMBL/GenBank/DDBJ whole genome shotgun (WGS) entry which is preliminary data.</text>
</comment>
<evidence type="ECO:0000256" key="2">
    <source>
        <dbReference type="ARBA" id="ARBA00010701"/>
    </source>
</evidence>
<dbReference type="Pfam" id="PF00151">
    <property type="entry name" value="Lipase"/>
    <property type="match status" value="1"/>
</dbReference>
<accession>A0A8J5CT73</accession>
<organism evidence="8 9">
    <name type="scientific">Chionoecetes opilio</name>
    <name type="common">Atlantic snow crab</name>
    <name type="synonym">Cancer opilio</name>
    <dbReference type="NCBI Taxonomy" id="41210"/>
    <lineage>
        <taxon>Eukaryota</taxon>
        <taxon>Metazoa</taxon>
        <taxon>Ecdysozoa</taxon>
        <taxon>Arthropoda</taxon>
        <taxon>Crustacea</taxon>
        <taxon>Multicrustacea</taxon>
        <taxon>Malacostraca</taxon>
        <taxon>Eumalacostraca</taxon>
        <taxon>Eucarida</taxon>
        <taxon>Decapoda</taxon>
        <taxon>Pleocyemata</taxon>
        <taxon>Brachyura</taxon>
        <taxon>Eubrachyura</taxon>
        <taxon>Majoidea</taxon>
        <taxon>Majidae</taxon>
        <taxon>Chionoecetes</taxon>
    </lineage>
</organism>
<dbReference type="InterPro" id="IPR000734">
    <property type="entry name" value="TAG_lipase"/>
</dbReference>
<evidence type="ECO:0000256" key="1">
    <source>
        <dbReference type="ARBA" id="ARBA00004613"/>
    </source>
</evidence>
<keyword evidence="3" id="KW-0964">Secreted</keyword>
<keyword evidence="6" id="KW-0732">Signal</keyword>
<feature type="domain" description="Lipase" evidence="7">
    <location>
        <begin position="85"/>
        <end position="423"/>
    </location>
</feature>
<name>A0A8J5CT73_CHIOP</name>
<dbReference type="GO" id="GO:0005615">
    <property type="term" value="C:extracellular space"/>
    <property type="evidence" value="ECO:0007669"/>
    <property type="project" value="TreeGrafter"/>
</dbReference>
<dbReference type="Gene3D" id="3.40.50.1820">
    <property type="entry name" value="alpha/beta hydrolase"/>
    <property type="match status" value="1"/>
</dbReference>
<dbReference type="AlphaFoldDB" id="A0A8J5CT73"/>
<evidence type="ECO:0000256" key="5">
    <source>
        <dbReference type="RuleBase" id="RU004262"/>
    </source>
</evidence>
<dbReference type="OrthoDB" id="199913at2759"/>
<evidence type="ECO:0000313" key="9">
    <source>
        <dbReference type="Proteomes" id="UP000770661"/>
    </source>
</evidence>
<keyword evidence="9" id="KW-1185">Reference proteome</keyword>
<evidence type="ECO:0000256" key="4">
    <source>
        <dbReference type="ARBA" id="ARBA00023157"/>
    </source>
</evidence>
<proteinExistence type="inferred from homology"/>
<dbReference type="InterPro" id="IPR013818">
    <property type="entry name" value="Lipase"/>
</dbReference>
<protein>
    <submittedName>
        <fullName evidence="8">Pancreatic triacylglycerol lipase</fullName>
    </submittedName>
</protein>
<evidence type="ECO:0000256" key="6">
    <source>
        <dbReference type="SAM" id="SignalP"/>
    </source>
</evidence>
<dbReference type="GO" id="GO:0016042">
    <property type="term" value="P:lipid catabolic process"/>
    <property type="evidence" value="ECO:0007669"/>
    <property type="project" value="TreeGrafter"/>
</dbReference>
<reference evidence="8" key="1">
    <citation type="submission" date="2020-07" db="EMBL/GenBank/DDBJ databases">
        <title>The High-quality genome of the commercially important snow crab, Chionoecetes opilio.</title>
        <authorList>
            <person name="Jeong J.-H."/>
            <person name="Ryu S."/>
        </authorList>
    </citation>
    <scope>NUCLEOTIDE SEQUENCE</scope>
    <source>
        <strain evidence="8">MADBK_172401_WGS</strain>
        <tissue evidence="8">Digestive gland</tissue>
    </source>
</reference>
<gene>
    <name evidence="8" type="primary">Pnlip_0</name>
    <name evidence="8" type="ORF">GWK47_049592</name>
</gene>
<dbReference type="PANTHER" id="PTHR11610">
    <property type="entry name" value="LIPASE"/>
    <property type="match status" value="1"/>
</dbReference>
<dbReference type="Proteomes" id="UP000770661">
    <property type="component" value="Unassembled WGS sequence"/>
</dbReference>
<dbReference type="InterPro" id="IPR029058">
    <property type="entry name" value="AB_hydrolase_fold"/>
</dbReference>
<dbReference type="GO" id="GO:0004806">
    <property type="term" value="F:triacylglycerol lipase activity"/>
    <property type="evidence" value="ECO:0007669"/>
    <property type="project" value="InterPro"/>
</dbReference>
<dbReference type="PRINTS" id="PR00821">
    <property type="entry name" value="TAGLIPASE"/>
</dbReference>
<comment type="subcellular location">
    <subcellularLocation>
        <location evidence="1">Secreted</location>
    </subcellularLocation>
</comment>
<comment type="similarity">
    <text evidence="2 5">Belongs to the AB hydrolase superfamily. Lipase family.</text>
</comment>
<evidence type="ECO:0000259" key="7">
    <source>
        <dbReference type="Pfam" id="PF00151"/>
    </source>
</evidence>
<dbReference type="PANTHER" id="PTHR11610:SF173">
    <property type="entry name" value="LIPASE DOMAIN-CONTAINING PROTEIN-RELATED"/>
    <property type="match status" value="1"/>
</dbReference>
<evidence type="ECO:0000313" key="8">
    <source>
        <dbReference type="EMBL" id="KAG0719865.1"/>
    </source>
</evidence>
<dbReference type="InterPro" id="IPR002331">
    <property type="entry name" value="Lipase_panc"/>
</dbReference>
<dbReference type="InterPro" id="IPR033906">
    <property type="entry name" value="Lipase_N"/>
</dbReference>
<dbReference type="CDD" id="cd00707">
    <property type="entry name" value="Pancreat_lipase_like"/>
    <property type="match status" value="1"/>
</dbReference>
<dbReference type="FunFam" id="3.40.50.1820:FF:000033">
    <property type="entry name" value="Pancreatic triacylglycerol lipase"/>
    <property type="match status" value="1"/>
</dbReference>
<dbReference type="EMBL" id="JACEEZ010013729">
    <property type="protein sequence ID" value="KAG0719865.1"/>
    <property type="molecule type" value="Genomic_DNA"/>
</dbReference>
<dbReference type="Gene3D" id="2.60.60.20">
    <property type="entry name" value="PLAT/LH2 domain"/>
    <property type="match status" value="1"/>
</dbReference>
<feature type="chain" id="PRO_5035252492" evidence="6">
    <location>
        <begin position="21"/>
        <end position="634"/>
    </location>
</feature>
<dbReference type="SUPFAM" id="SSF53474">
    <property type="entry name" value="alpha/beta-Hydrolases"/>
    <property type="match status" value="1"/>
</dbReference>
<evidence type="ECO:0000256" key="3">
    <source>
        <dbReference type="ARBA" id="ARBA00022525"/>
    </source>
</evidence>
<keyword evidence="4" id="KW-1015">Disulfide bond</keyword>